<comment type="similarity">
    <text evidence="2">Belongs to the calycin superfamily. Fatty-acid binding protein (FABP) family.</text>
</comment>
<dbReference type="FunCoup" id="A0A6P8RZ08">
    <property type="interactions" value="483"/>
</dbReference>
<dbReference type="InParanoid" id="A0A6P8RZ08"/>
<dbReference type="InterPro" id="IPR031259">
    <property type="entry name" value="ILBP"/>
</dbReference>
<dbReference type="Gene3D" id="2.40.128.20">
    <property type="match status" value="1"/>
</dbReference>
<dbReference type="KEGG" id="gsh:117364842"/>
<evidence type="ECO:0000256" key="4">
    <source>
        <dbReference type="ARBA" id="ARBA00022490"/>
    </source>
</evidence>
<dbReference type="AlphaFoldDB" id="A0A6P8RZ08"/>
<dbReference type="Proteomes" id="UP000515159">
    <property type="component" value="Chromosome 8"/>
</dbReference>
<name>A0A6P8RZ08_GEOSA</name>
<dbReference type="PANTHER" id="PTHR11955">
    <property type="entry name" value="FATTY ACID BINDING PROTEIN"/>
    <property type="match status" value="1"/>
</dbReference>
<evidence type="ECO:0000313" key="8">
    <source>
        <dbReference type="Proteomes" id="UP000515159"/>
    </source>
</evidence>
<dbReference type="CDD" id="cd19447">
    <property type="entry name" value="L-BABP-like"/>
    <property type="match status" value="1"/>
</dbReference>
<gene>
    <name evidence="9" type="primary">LOC117364842</name>
</gene>
<evidence type="ECO:0000256" key="1">
    <source>
        <dbReference type="ARBA" id="ARBA00004496"/>
    </source>
</evidence>
<dbReference type="Pfam" id="PF14651">
    <property type="entry name" value="Lipocalin_7"/>
    <property type="match status" value="1"/>
</dbReference>
<accession>A0A6P8RZ08</accession>
<keyword evidence="3" id="KW-0813">Transport</keyword>
<dbReference type="RefSeq" id="XP_033810403.1">
    <property type="nucleotide sequence ID" value="XM_033954512.1"/>
</dbReference>
<reference evidence="9" key="1">
    <citation type="submission" date="2025-08" db="UniProtKB">
        <authorList>
            <consortium name="RefSeq"/>
        </authorList>
    </citation>
    <scope>IDENTIFICATION</scope>
</reference>
<dbReference type="OrthoDB" id="8501868at2759"/>
<dbReference type="SUPFAM" id="SSF50814">
    <property type="entry name" value="Lipocalins"/>
    <property type="match status" value="1"/>
</dbReference>
<keyword evidence="8" id="KW-1185">Reference proteome</keyword>
<dbReference type="PRINTS" id="PR00178">
    <property type="entry name" value="FATTYACIDBP"/>
</dbReference>
<dbReference type="GeneID" id="117364842"/>
<keyword evidence="4" id="KW-0963">Cytoplasm</keyword>
<comment type="subcellular location">
    <subcellularLocation>
        <location evidence="1">Cytoplasm</location>
    </subcellularLocation>
</comment>
<evidence type="ECO:0000256" key="3">
    <source>
        <dbReference type="ARBA" id="ARBA00022448"/>
    </source>
</evidence>
<evidence type="ECO:0000313" key="9">
    <source>
        <dbReference type="RefSeq" id="XP_033810403.1"/>
    </source>
</evidence>
<dbReference type="InterPro" id="IPR012674">
    <property type="entry name" value="Calycin"/>
</dbReference>
<dbReference type="PROSITE" id="PS00214">
    <property type="entry name" value="FABP"/>
    <property type="match status" value="1"/>
</dbReference>
<keyword evidence="5" id="KW-0446">Lipid-binding</keyword>
<dbReference type="InterPro" id="IPR000463">
    <property type="entry name" value="Fatty_acid-bd"/>
</dbReference>
<feature type="domain" description="Cytosolic fatty-acid binding proteins" evidence="7">
    <location>
        <begin position="5"/>
        <end position="22"/>
    </location>
</feature>
<dbReference type="FunFam" id="2.40.128.20:FF:000006">
    <property type="entry name" value="Fatty acid-binding protein, liver"/>
    <property type="match status" value="1"/>
</dbReference>
<evidence type="ECO:0000256" key="6">
    <source>
        <dbReference type="ARBA" id="ARBA00031972"/>
    </source>
</evidence>
<dbReference type="GO" id="GO:0005737">
    <property type="term" value="C:cytoplasm"/>
    <property type="evidence" value="ECO:0007669"/>
    <property type="project" value="UniProtKB-SubCell"/>
</dbReference>
<organism evidence="8 9">
    <name type="scientific">Geotrypetes seraphini</name>
    <name type="common">Gaboon caecilian</name>
    <name type="synonym">Caecilia seraphini</name>
    <dbReference type="NCBI Taxonomy" id="260995"/>
    <lineage>
        <taxon>Eukaryota</taxon>
        <taxon>Metazoa</taxon>
        <taxon>Chordata</taxon>
        <taxon>Craniata</taxon>
        <taxon>Vertebrata</taxon>
        <taxon>Euteleostomi</taxon>
        <taxon>Amphibia</taxon>
        <taxon>Gymnophiona</taxon>
        <taxon>Geotrypetes</taxon>
    </lineage>
</organism>
<proteinExistence type="inferred from homology"/>
<dbReference type="GO" id="GO:0008289">
    <property type="term" value="F:lipid binding"/>
    <property type="evidence" value="ECO:0007669"/>
    <property type="project" value="UniProtKB-KW"/>
</dbReference>
<evidence type="ECO:0000256" key="2">
    <source>
        <dbReference type="ARBA" id="ARBA00008390"/>
    </source>
</evidence>
<protein>
    <recommendedName>
        <fullName evidence="6">Liver-type fatty acid-binding protein</fullName>
    </recommendedName>
</protein>
<sequence>MVFSGTWQVYAQENYEAFLKAVGLPDDVIKIAKDVNPVIEIQQNGNNFVVTSKAPKQSVTNSFTIGKEADITSMDGKKMKCTVYLEDGKLVCRSEKFSHIQEVKGDEMVERLTIGSATLIRKSRRV</sequence>
<evidence type="ECO:0000259" key="7">
    <source>
        <dbReference type="PROSITE" id="PS00214"/>
    </source>
</evidence>
<evidence type="ECO:0000256" key="5">
    <source>
        <dbReference type="ARBA" id="ARBA00023121"/>
    </source>
</evidence>